<protein>
    <submittedName>
        <fullName evidence="2">Membrane protein</fullName>
    </submittedName>
</protein>
<dbReference type="RefSeq" id="WP_307263990.1">
    <property type="nucleotide sequence ID" value="NZ_JAUSVL010000001.1"/>
</dbReference>
<evidence type="ECO:0000256" key="1">
    <source>
        <dbReference type="SAM" id="Phobius"/>
    </source>
</evidence>
<evidence type="ECO:0000313" key="2">
    <source>
        <dbReference type="EMBL" id="MDQ0291338.1"/>
    </source>
</evidence>
<dbReference type="PROSITE" id="PS50194">
    <property type="entry name" value="FILAMIN_REPEAT"/>
    <property type="match status" value="1"/>
</dbReference>
<name>A0AAE3VJI0_9BACT</name>
<feature type="transmembrane region" description="Helical" evidence="1">
    <location>
        <begin position="710"/>
        <end position="729"/>
    </location>
</feature>
<dbReference type="Proteomes" id="UP001238163">
    <property type="component" value="Unassembled WGS sequence"/>
</dbReference>
<gene>
    <name evidence="2" type="ORF">J3R75_003445</name>
</gene>
<dbReference type="InterPro" id="IPR017868">
    <property type="entry name" value="Filamin/ABP280_repeat-like"/>
</dbReference>
<feature type="transmembrane region" description="Helical" evidence="1">
    <location>
        <begin position="12"/>
        <end position="32"/>
    </location>
</feature>
<dbReference type="AlphaFoldDB" id="A0AAE3VJI0"/>
<dbReference type="InterPro" id="IPR029062">
    <property type="entry name" value="Class_I_gatase-like"/>
</dbReference>
<dbReference type="SUPFAM" id="SSF52317">
    <property type="entry name" value="Class I glutamine amidotransferase-like"/>
    <property type="match status" value="1"/>
</dbReference>
<accession>A0AAE3VJI0</accession>
<keyword evidence="3" id="KW-1185">Reference proteome</keyword>
<feature type="transmembrane region" description="Helical" evidence="1">
    <location>
        <begin position="44"/>
        <end position="62"/>
    </location>
</feature>
<keyword evidence="1" id="KW-0812">Transmembrane</keyword>
<comment type="caution">
    <text evidence="2">The sequence shown here is derived from an EMBL/GenBank/DDBJ whole genome shotgun (WGS) entry which is preliminary data.</text>
</comment>
<keyword evidence="1" id="KW-0472">Membrane</keyword>
<organism evidence="2 3">
    <name type="scientific">Oligosphaera ethanolica</name>
    <dbReference type="NCBI Taxonomy" id="760260"/>
    <lineage>
        <taxon>Bacteria</taxon>
        <taxon>Pseudomonadati</taxon>
        <taxon>Lentisphaerota</taxon>
        <taxon>Oligosphaeria</taxon>
        <taxon>Oligosphaerales</taxon>
        <taxon>Oligosphaeraceae</taxon>
        <taxon>Oligosphaera</taxon>
    </lineage>
</organism>
<evidence type="ECO:0000313" key="3">
    <source>
        <dbReference type="Proteomes" id="UP001238163"/>
    </source>
</evidence>
<dbReference type="EMBL" id="JAUSVL010000001">
    <property type="protein sequence ID" value="MDQ0291338.1"/>
    <property type="molecule type" value="Genomic_DNA"/>
</dbReference>
<dbReference type="PANTHER" id="PTHR37947">
    <property type="entry name" value="BLL2462 PROTEIN"/>
    <property type="match status" value="1"/>
</dbReference>
<keyword evidence="1" id="KW-1133">Transmembrane helix</keyword>
<dbReference type="Gene3D" id="3.40.50.880">
    <property type="match status" value="1"/>
</dbReference>
<dbReference type="PANTHER" id="PTHR37947:SF1">
    <property type="entry name" value="BLL2462 PROTEIN"/>
    <property type="match status" value="1"/>
</dbReference>
<proteinExistence type="predicted"/>
<sequence>MTSPAVILWNPVLPPVVMLLCGAVFAWLAWRTYRDCRIERRKRLLLWSLRMAAFVILCFILAQPSRRDTRRESEKPALAVLVDVSASMDDNPTRATQTRAVRAASFLRSKAIKQAEEDFRVLYFAVGNDLDEGFAPTADLSFHAPRTFLLNALQRLNARLRAENLAGVVLLSDGLDQSMLDLDGIAFTAPLLIPELEDPAPIADSDQIDFAIADLAYPKRVIVKWDTRIELSVQRKTGSGNAAFPVHLRHNGTTIQSEQAEFADNERFRKIAFTITPDQIGSQLYEVVIEPEGDQDSSNNRKELLIEVTDAKQRVLYLEGVPRWEFKFLKRALLAEKSYQLSAFVQGGDGAFINFDEQSGFAGGALPTLDAENLKAYKAIIIGDMPGSAIDADAAKHIQDFVDKGGGLLILGAARAYGRDGIIGNEHIQAMMPAKSGPDAAMREGRFMVDFTAAGRAVPALSSLADEMRLPPILSLWSPVETGSFTTVVLTSSDNTPVVVTRRYGQGRVAMILSDSLWRWQMGSGDDNGGKGIYGRFVTQLLTWLCPSQDDRDDSGLMQILLADGEVDLRARVVIGLSGLKQSGVNSVTCRIRTPDGKELAIPMAPARLEGDVGLSQPSDGFRCEFVPDEVGPYRVTVTSPDGTQDAGTVFLARFPEHERTGQPANRGLLQRLASMSNGKYVPWAEQQDLLAKLDHSPRESESSTEYPIWNHWLALAALIALFCLEWWLRRRADMV</sequence>
<reference evidence="2" key="1">
    <citation type="submission" date="2023-07" db="EMBL/GenBank/DDBJ databases">
        <title>Genomic Encyclopedia of Type Strains, Phase IV (KMG-IV): sequencing the most valuable type-strain genomes for metagenomic binning, comparative biology and taxonomic classification.</title>
        <authorList>
            <person name="Goeker M."/>
        </authorList>
    </citation>
    <scope>NUCLEOTIDE SEQUENCE</scope>
    <source>
        <strain evidence="2">DSM 24202</strain>
    </source>
</reference>